<evidence type="ECO:0000259" key="1">
    <source>
        <dbReference type="Pfam" id="PF04937"/>
    </source>
</evidence>
<protein>
    <recommendedName>
        <fullName evidence="1">DUF659 domain-containing protein</fullName>
    </recommendedName>
</protein>
<feature type="domain" description="DUF659" evidence="1">
    <location>
        <begin position="93"/>
        <end position="139"/>
    </location>
</feature>
<sequence>MCQQESNVEEIIPSLSKSASIAGHGRIYPFLSKPKLQQMTLKGIVKGRRYMLGRYIGKWFYDKGIPFDADNSPYFPPMVSAIQRSAPGVKPSTAYELSGPILDKEVEEVTKWIEKYKQSWPRTGITLMSDGWLNKVSKKSF</sequence>
<evidence type="ECO:0000313" key="3">
    <source>
        <dbReference type="Proteomes" id="UP000017836"/>
    </source>
</evidence>
<keyword evidence="3" id="KW-1185">Reference proteome</keyword>
<dbReference type="PANTHER" id="PTHR32166:SF24">
    <property type="entry name" value="F16P17.2 PROTEIN"/>
    <property type="match status" value="1"/>
</dbReference>
<evidence type="ECO:0000313" key="2">
    <source>
        <dbReference type="EMBL" id="ERM99500.1"/>
    </source>
</evidence>
<reference evidence="3" key="1">
    <citation type="journal article" date="2013" name="Science">
        <title>The Amborella genome and the evolution of flowering plants.</title>
        <authorList>
            <consortium name="Amborella Genome Project"/>
        </authorList>
    </citation>
    <scope>NUCLEOTIDE SEQUENCE [LARGE SCALE GENOMIC DNA]</scope>
</reference>
<dbReference type="HOGENOM" id="CLU_016471_7_0_1"/>
<gene>
    <name evidence="2" type="ORF">AMTR_s00088p00033970</name>
</gene>
<dbReference type="EMBL" id="KI394998">
    <property type="protein sequence ID" value="ERM99500.1"/>
    <property type="molecule type" value="Genomic_DNA"/>
</dbReference>
<dbReference type="Pfam" id="PF04937">
    <property type="entry name" value="DUF659"/>
    <property type="match status" value="1"/>
</dbReference>
<accession>W1NW47</accession>
<proteinExistence type="predicted"/>
<dbReference type="InterPro" id="IPR007021">
    <property type="entry name" value="DUF659"/>
</dbReference>
<name>W1NW47_AMBTC</name>
<organism evidence="2 3">
    <name type="scientific">Amborella trichopoda</name>
    <dbReference type="NCBI Taxonomy" id="13333"/>
    <lineage>
        <taxon>Eukaryota</taxon>
        <taxon>Viridiplantae</taxon>
        <taxon>Streptophyta</taxon>
        <taxon>Embryophyta</taxon>
        <taxon>Tracheophyta</taxon>
        <taxon>Spermatophyta</taxon>
        <taxon>Magnoliopsida</taxon>
        <taxon>Amborellales</taxon>
        <taxon>Amborellaceae</taxon>
        <taxon>Amborella</taxon>
    </lineage>
</organism>
<dbReference type="Proteomes" id="UP000017836">
    <property type="component" value="Unassembled WGS sequence"/>
</dbReference>
<dbReference type="PANTHER" id="PTHR32166">
    <property type="entry name" value="OSJNBA0013A04.12 PROTEIN"/>
    <property type="match status" value="1"/>
</dbReference>
<dbReference type="Gramene" id="ERM99500">
    <property type="protein sequence ID" value="ERM99500"/>
    <property type="gene ID" value="AMTR_s00088p00033970"/>
</dbReference>
<dbReference type="AlphaFoldDB" id="W1NW47"/>